<dbReference type="GO" id="GO:0016702">
    <property type="term" value="F:oxidoreductase activity, acting on single donors with incorporation of molecular oxygen, incorporation of two atoms of oxygen"/>
    <property type="evidence" value="ECO:0007669"/>
    <property type="project" value="InterPro"/>
</dbReference>
<evidence type="ECO:0000256" key="1">
    <source>
        <dbReference type="ARBA" id="ARBA00001962"/>
    </source>
</evidence>
<keyword evidence="3 13" id="KW-0444">Lipid biosynthesis</keyword>
<keyword evidence="7 12" id="KW-0223">Dioxygenase</keyword>
<dbReference type="SUPFAM" id="SSF48484">
    <property type="entry name" value="Lipoxigenase"/>
    <property type="match status" value="1"/>
</dbReference>
<dbReference type="GO" id="GO:0034440">
    <property type="term" value="P:lipid oxidation"/>
    <property type="evidence" value="ECO:0007669"/>
    <property type="project" value="InterPro"/>
</dbReference>
<dbReference type="InterPro" id="IPR001024">
    <property type="entry name" value="PLAT/LH2_dom"/>
</dbReference>
<dbReference type="GO" id="GO:0006633">
    <property type="term" value="P:fatty acid biosynthetic process"/>
    <property type="evidence" value="ECO:0007669"/>
    <property type="project" value="UniProtKB-KW"/>
</dbReference>
<keyword evidence="5 13" id="KW-0925">Oxylipin biosynthesis</keyword>
<dbReference type="UniPathway" id="UPA00382"/>
<dbReference type="Gene3D" id="3.10.450.60">
    <property type="match status" value="1"/>
</dbReference>
<evidence type="ECO:0000313" key="16">
    <source>
        <dbReference type="EMBL" id="SPC76321.1"/>
    </source>
</evidence>
<dbReference type="EMBL" id="OIVN01000213">
    <property type="protein sequence ID" value="SPC76321.1"/>
    <property type="molecule type" value="Genomic_DNA"/>
</dbReference>
<evidence type="ECO:0000256" key="11">
    <source>
        <dbReference type="ARBA" id="ARBA00023160"/>
    </source>
</evidence>
<dbReference type="PROSITE" id="PS51393">
    <property type="entry name" value="LIPOXYGENASE_3"/>
    <property type="match status" value="1"/>
</dbReference>
<dbReference type="Pfam" id="PF00305">
    <property type="entry name" value="Lipoxygenase"/>
    <property type="match status" value="2"/>
</dbReference>
<dbReference type="InterPro" id="IPR001246">
    <property type="entry name" value="LipOase_plant"/>
</dbReference>
<keyword evidence="6" id="KW-0276">Fatty acid metabolism</keyword>
<dbReference type="GO" id="GO:0031408">
    <property type="term" value="P:oxylipin biosynthetic process"/>
    <property type="evidence" value="ECO:0007669"/>
    <property type="project" value="UniProtKB-UniRule"/>
</dbReference>
<dbReference type="Gene3D" id="4.10.372.10">
    <property type="entry name" value="Lipoxygenase-1, Domain 3"/>
    <property type="match status" value="1"/>
</dbReference>
<dbReference type="Gene3D" id="1.20.245.10">
    <property type="entry name" value="Lipoxygenase-1, Domain 5"/>
    <property type="match status" value="2"/>
</dbReference>
<reference evidence="16" key="1">
    <citation type="submission" date="2018-02" db="EMBL/GenBank/DDBJ databases">
        <authorList>
            <person name="Cohen D.B."/>
            <person name="Kent A.D."/>
        </authorList>
    </citation>
    <scope>NUCLEOTIDE SEQUENCE</scope>
</reference>
<dbReference type="FunFam" id="3.10.450.60:FF:000002">
    <property type="entry name" value="Lipoxygenase"/>
    <property type="match status" value="1"/>
</dbReference>
<protein>
    <recommendedName>
        <fullName evidence="13">Lipoxygenase</fullName>
        <ecNumber evidence="13">1.13.11.-</ecNumber>
    </recommendedName>
</protein>
<organism evidence="16">
    <name type="scientific">Fagus sylvatica</name>
    <name type="common">Beechnut</name>
    <dbReference type="NCBI Taxonomy" id="28930"/>
    <lineage>
        <taxon>Eukaryota</taxon>
        <taxon>Viridiplantae</taxon>
        <taxon>Streptophyta</taxon>
        <taxon>Embryophyta</taxon>
        <taxon>Tracheophyta</taxon>
        <taxon>Spermatophyta</taxon>
        <taxon>Magnoliopsida</taxon>
        <taxon>eudicotyledons</taxon>
        <taxon>Gunneridae</taxon>
        <taxon>Pentapetalae</taxon>
        <taxon>rosids</taxon>
        <taxon>fabids</taxon>
        <taxon>Fagales</taxon>
        <taxon>Fagaceae</taxon>
        <taxon>Fagus</taxon>
    </lineage>
</organism>
<dbReference type="PRINTS" id="PR00468">
    <property type="entry name" value="PLTLPOXGNASE"/>
</dbReference>
<dbReference type="GO" id="GO:0046872">
    <property type="term" value="F:metal ion binding"/>
    <property type="evidence" value="ECO:0007669"/>
    <property type="project" value="UniProtKB-UniRule"/>
</dbReference>
<comment type="cofactor">
    <cofactor evidence="1 12">
        <name>Fe cation</name>
        <dbReference type="ChEBI" id="CHEBI:24875"/>
    </cofactor>
</comment>
<evidence type="ECO:0000256" key="10">
    <source>
        <dbReference type="ARBA" id="ARBA00023098"/>
    </source>
</evidence>
<keyword evidence="8 12" id="KW-0560">Oxidoreductase</keyword>
<dbReference type="Pfam" id="PF01477">
    <property type="entry name" value="PLAT"/>
    <property type="match status" value="1"/>
</dbReference>
<dbReference type="InterPro" id="IPR027433">
    <property type="entry name" value="Lipoxygenase_dom_3"/>
</dbReference>
<name>A0A2N9ENQ9_FAGSY</name>
<dbReference type="InterPro" id="IPR036226">
    <property type="entry name" value="LipOase_C_sf"/>
</dbReference>
<evidence type="ECO:0000256" key="5">
    <source>
        <dbReference type="ARBA" id="ARBA00022767"/>
    </source>
</evidence>
<accession>A0A2N9ENQ9</accession>
<dbReference type="EC" id="1.13.11.-" evidence="13"/>
<feature type="domain" description="Lipoxygenase" evidence="15">
    <location>
        <begin position="220"/>
        <end position="836"/>
    </location>
</feature>
<evidence type="ECO:0000256" key="14">
    <source>
        <dbReference type="SAM" id="MobiDB-lite"/>
    </source>
</evidence>
<evidence type="ECO:0000256" key="13">
    <source>
        <dbReference type="RuleBase" id="RU003975"/>
    </source>
</evidence>
<comment type="pathway">
    <text evidence="13">Lipid metabolism; oxylipin biosynthesis.</text>
</comment>
<keyword evidence="9 12" id="KW-0408">Iron</keyword>
<dbReference type="SUPFAM" id="SSF49723">
    <property type="entry name" value="Lipase/lipooxygenase domain (PLAT/LH2 domain)"/>
    <property type="match status" value="1"/>
</dbReference>
<evidence type="ECO:0000256" key="8">
    <source>
        <dbReference type="ARBA" id="ARBA00023002"/>
    </source>
</evidence>
<comment type="function">
    <text evidence="13">Plant lipoxygenase may be involved in a number of diverse aspects of plant physiology including growth and development, pest resistance, and senescence or responses to wounding.</text>
</comment>
<evidence type="ECO:0000256" key="12">
    <source>
        <dbReference type="RuleBase" id="RU003974"/>
    </source>
</evidence>
<dbReference type="PROSITE" id="PS00711">
    <property type="entry name" value="LIPOXYGENASE_1"/>
    <property type="match status" value="1"/>
</dbReference>
<dbReference type="InterPro" id="IPR000907">
    <property type="entry name" value="LipOase"/>
</dbReference>
<keyword evidence="11 13" id="KW-0275">Fatty acid biosynthesis</keyword>
<dbReference type="InterPro" id="IPR036392">
    <property type="entry name" value="PLAT/LH2_dom_sf"/>
</dbReference>
<evidence type="ECO:0000256" key="2">
    <source>
        <dbReference type="ARBA" id="ARBA00009419"/>
    </source>
</evidence>
<keyword evidence="10" id="KW-0443">Lipid metabolism</keyword>
<evidence type="ECO:0000259" key="15">
    <source>
        <dbReference type="PROSITE" id="PS51393"/>
    </source>
</evidence>
<evidence type="ECO:0000256" key="4">
    <source>
        <dbReference type="ARBA" id="ARBA00022723"/>
    </source>
</evidence>
<dbReference type="AlphaFoldDB" id="A0A2N9ENQ9"/>
<dbReference type="InterPro" id="IPR020834">
    <property type="entry name" value="LipOase_CS"/>
</dbReference>
<evidence type="ECO:0000256" key="9">
    <source>
        <dbReference type="ARBA" id="ARBA00023004"/>
    </source>
</evidence>
<dbReference type="PRINTS" id="PR00087">
    <property type="entry name" value="LIPOXYGENASE"/>
</dbReference>
<keyword evidence="4 12" id="KW-0479">Metal-binding</keyword>
<dbReference type="InterPro" id="IPR020833">
    <property type="entry name" value="LipOase_Fe_BS"/>
</dbReference>
<feature type="region of interest" description="Disordered" evidence="14">
    <location>
        <begin position="249"/>
        <end position="278"/>
    </location>
</feature>
<evidence type="ECO:0000256" key="6">
    <source>
        <dbReference type="ARBA" id="ARBA00022832"/>
    </source>
</evidence>
<evidence type="ECO:0000256" key="3">
    <source>
        <dbReference type="ARBA" id="ARBA00022516"/>
    </source>
</evidence>
<dbReference type="SMART" id="SM00308">
    <property type="entry name" value="LH2"/>
    <property type="match status" value="1"/>
</dbReference>
<proteinExistence type="inferred from homology"/>
<comment type="similarity">
    <text evidence="2 12">Belongs to the lipoxygenase family.</text>
</comment>
<evidence type="ECO:0000256" key="7">
    <source>
        <dbReference type="ARBA" id="ARBA00022964"/>
    </source>
</evidence>
<gene>
    <name evidence="16" type="ORF">FSB_LOCUS4203</name>
</gene>
<dbReference type="PROSITE" id="PS00081">
    <property type="entry name" value="LIPOXYGENASE_2"/>
    <property type="match status" value="1"/>
</dbReference>
<dbReference type="Gene3D" id="4.10.375.10">
    <property type="entry name" value="Lipoxygenase-1, Domain 2"/>
    <property type="match status" value="1"/>
</dbReference>
<dbReference type="Gene3D" id="2.60.60.20">
    <property type="entry name" value="PLAT/LH2 domain"/>
    <property type="match status" value="1"/>
</dbReference>
<dbReference type="PANTHER" id="PTHR11771">
    <property type="entry name" value="LIPOXYGENASE"/>
    <property type="match status" value="1"/>
</dbReference>
<sequence length="836" mass="95575">MAMAKEILGASLLEKYNVNHWSKPVPRLGYLIQQHQSMLSSYHTFFSSSKRELLQRNNVKRKAVATLNIEDQSTGVIVEKPITYKVNALVNVRYDKTEDVKETMLQVFDAFNNSTQKALILQLLSTEIDPRTMEPRRSKETILDCSKNLIIEAQSVAYKVEFVVDSTFGVPGAITIVNRYEKELFLESVIIEGVVRVSCNSWVQPEKINADKRIFFSDKPYLPWETPAGLKELREEELGQLRDKGIEFSRPTLGGEVNPHPRRCRTGRPPTNTDVNAESPVQEPMHMYVPRDDAMDRCKKEDFDVGKKKGLRRNFVPYLAAIADKDSFKSFSDISGLYRERSSLDIKSPLAKVIGKVQESIELLKFDPPMNISTDASCCLTDDEFGRQALAGINPLSIERLKVFPPKSKLDPSIYGPQESALKEEHILGDLNGMSIQQALEKNKLYIIDYHDMLLPFLNKVNCLDDRKAYATRTIFFLTPMGTLKPIAIELSLPPVGPNSQSKQVLTSPVNTTTTWLWQLAKAHVCSNDCGVHQLVHHWLRTHAVMEPFIIAAHRQLSVMHPIFKLLHPHMRYTLEINALARQYLINVEGVIENDFTTGKHSMLITSAAYKNWWRFDLEGLPSDLIRRGLAIRDQTQPHGLKLFIEDYPYANDGLLIWSAIETLVQTYVNYYYKDPITICSDSELQAWYYEAVNYPYGGHIPIRPPLMRKLVPKKDEPEYAKFVADPEKYFLSAIPSWFQSTRFMAVIDILSTHSTDEEYIGERKDLSTWSGDSEIIEAFYRFSMEMKRIEKEIEKRNGDPNLRNRHVNGISSYELLIPSSRHGVTCRGVPNSITI</sequence>
<dbReference type="InterPro" id="IPR013819">
    <property type="entry name" value="LipOase_C"/>
</dbReference>